<evidence type="ECO:0000256" key="7">
    <source>
        <dbReference type="SAM" id="SignalP"/>
    </source>
</evidence>
<keyword evidence="5" id="KW-0175">Coiled coil</keyword>
<evidence type="ECO:0000259" key="8">
    <source>
        <dbReference type="PROSITE" id="PS51935"/>
    </source>
</evidence>
<dbReference type="EMBL" id="JACHJL010000009">
    <property type="protein sequence ID" value="MBB5936949.1"/>
    <property type="molecule type" value="Genomic_DNA"/>
</dbReference>
<dbReference type="InterPro" id="IPR038765">
    <property type="entry name" value="Papain-like_cys_pep_sf"/>
</dbReference>
<dbReference type="Gene3D" id="3.90.1720.10">
    <property type="entry name" value="endopeptidase domain like (from Nostoc punctiforme)"/>
    <property type="match status" value="1"/>
</dbReference>
<feature type="region of interest" description="Disordered" evidence="6">
    <location>
        <begin position="29"/>
        <end position="72"/>
    </location>
</feature>
<accession>A0A7W9QB88</accession>
<comment type="caution">
    <text evidence="9">The sequence shown here is derived from an EMBL/GenBank/DDBJ whole genome shotgun (WGS) entry which is preliminary data.</text>
</comment>
<sequence>MARRRVRKVCVLALVASTGLALPAPCAVAAPAPSTAPHRAPDRPTAPNSSPNLTTEPHQPAGPGRAGQPGMGSVGALLAELQTHYRAAGEASERYHVIEKKLTRQRRTTQRLVARLAEARAELADARNGAGRLARQRYRHGIGFTSFSPYVRMLLSDNPSRVLDEDHELRRADGRIAALEARLADTEVTADFYATRARQALSRQQSLADRRKRQRNVVRDRLATVQRLLASLSTDQLAAIRQLETYGSGTVRGVGAQAPGALFTPGALDTLGAPSADDALSAGGTPTTDRLPSAEGARAVRYAIDQVDMAYARSAGDPAAHDSAGFTARGWAHAGRDIPRTGPQQWRRLPHVPLTQLRPGDLVLYFPGATHAALYIGQGRVVHVPRPGAAARVSPIATNPLLGAVRPDAGRRALHQYTAPRLPGARLDPARPARPARPAQGTRAAR</sequence>
<feature type="domain" description="NlpC/P60" evidence="8">
    <location>
        <begin position="293"/>
        <end position="414"/>
    </location>
</feature>
<reference evidence="9 10" key="1">
    <citation type="submission" date="2020-08" db="EMBL/GenBank/DDBJ databases">
        <title>Genomic Encyclopedia of Type Strains, Phase III (KMG-III): the genomes of soil and plant-associated and newly described type strains.</title>
        <authorList>
            <person name="Whitman W."/>
        </authorList>
    </citation>
    <scope>NUCLEOTIDE SEQUENCE [LARGE SCALE GENOMIC DNA]</scope>
    <source>
        <strain evidence="9 10">CECT 8305</strain>
    </source>
</reference>
<dbReference type="PROSITE" id="PS51935">
    <property type="entry name" value="NLPC_P60"/>
    <property type="match status" value="1"/>
</dbReference>
<dbReference type="RefSeq" id="WP_184573471.1">
    <property type="nucleotide sequence ID" value="NZ_JACHJL010000009.1"/>
</dbReference>
<feature type="region of interest" description="Disordered" evidence="6">
    <location>
        <begin position="274"/>
        <end position="294"/>
    </location>
</feature>
<evidence type="ECO:0000256" key="5">
    <source>
        <dbReference type="SAM" id="Coils"/>
    </source>
</evidence>
<name>A0A7W9QB88_9ACTN</name>
<dbReference type="GO" id="GO:0008234">
    <property type="term" value="F:cysteine-type peptidase activity"/>
    <property type="evidence" value="ECO:0007669"/>
    <property type="project" value="UniProtKB-KW"/>
</dbReference>
<keyword evidence="10" id="KW-1185">Reference proteome</keyword>
<proteinExistence type="inferred from homology"/>
<dbReference type="Proteomes" id="UP000588098">
    <property type="component" value="Unassembled WGS sequence"/>
</dbReference>
<protein>
    <submittedName>
        <fullName evidence="9">Cell wall-associated NlpC family hydrolase</fullName>
    </submittedName>
</protein>
<keyword evidence="7" id="KW-0732">Signal</keyword>
<dbReference type="InterPro" id="IPR000064">
    <property type="entry name" value="NLP_P60_dom"/>
</dbReference>
<evidence type="ECO:0000256" key="3">
    <source>
        <dbReference type="ARBA" id="ARBA00022801"/>
    </source>
</evidence>
<dbReference type="PANTHER" id="PTHR47359:SF3">
    <property type="entry name" value="NLP_P60 DOMAIN-CONTAINING PROTEIN-RELATED"/>
    <property type="match status" value="1"/>
</dbReference>
<feature type="compositionally biased region" description="Low complexity" evidence="6">
    <location>
        <begin position="436"/>
        <end position="446"/>
    </location>
</feature>
<comment type="similarity">
    <text evidence="1">Belongs to the peptidase C40 family.</text>
</comment>
<feature type="compositionally biased region" description="Polar residues" evidence="6">
    <location>
        <begin position="46"/>
        <end position="56"/>
    </location>
</feature>
<keyword evidence="3 9" id="KW-0378">Hydrolase</keyword>
<organism evidence="9 10">
    <name type="scientific">Streptomyces zagrosensis</name>
    <dbReference type="NCBI Taxonomy" id="1042984"/>
    <lineage>
        <taxon>Bacteria</taxon>
        <taxon>Bacillati</taxon>
        <taxon>Actinomycetota</taxon>
        <taxon>Actinomycetes</taxon>
        <taxon>Kitasatosporales</taxon>
        <taxon>Streptomycetaceae</taxon>
        <taxon>Streptomyces</taxon>
    </lineage>
</organism>
<evidence type="ECO:0000313" key="9">
    <source>
        <dbReference type="EMBL" id="MBB5936949.1"/>
    </source>
</evidence>
<feature type="coiled-coil region" evidence="5">
    <location>
        <begin position="102"/>
        <end position="136"/>
    </location>
</feature>
<evidence type="ECO:0000256" key="4">
    <source>
        <dbReference type="ARBA" id="ARBA00022807"/>
    </source>
</evidence>
<dbReference type="AlphaFoldDB" id="A0A7W9QB88"/>
<evidence type="ECO:0000313" key="10">
    <source>
        <dbReference type="Proteomes" id="UP000588098"/>
    </source>
</evidence>
<dbReference type="Pfam" id="PF00877">
    <property type="entry name" value="NLPC_P60"/>
    <property type="match status" value="1"/>
</dbReference>
<dbReference type="PANTHER" id="PTHR47359">
    <property type="entry name" value="PEPTIDOGLYCAN DL-ENDOPEPTIDASE CWLO"/>
    <property type="match status" value="1"/>
</dbReference>
<dbReference type="GO" id="GO:0006508">
    <property type="term" value="P:proteolysis"/>
    <property type="evidence" value="ECO:0007669"/>
    <property type="project" value="UniProtKB-KW"/>
</dbReference>
<evidence type="ECO:0000256" key="6">
    <source>
        <dbReference type="SAM" id="MobiDB-lite"/>
    </source>
</evidence>
<feature type="signal peptide" evidence="7">
    <location>
        <begin position="1"/>
        <end position="29"/>
    </location>
</feature>
<dbReference type="InterPro" id="IPR051794">
    <property type="entry name" value="PG_Endopeptidase_C40"/>
</dbReference>
<evidence type="ECO:0000256" key="2">
    <source>
        <dbReference type="ARBA" id="ARBA00022670"/>
    </source>
</evidence>
<dbReference type="SUPFAM" id="SSF54001">
    <property type="entry name" value="Cysteine proteinases"/>
    <property type="match status" value="1"/>
</dbReference>
<feature type="chain" id="PRO_5031201622" evidence="7">
    <location>
        <begin position="30"/>
        <end position="446"/>
    </location>
</feature>
<keyword evidence="2" id="KW-0645">Protease</keyword>
<gene>
    <name evidence="9" type="ORF">FHS42_004026</name>
</gene>
<keyword evidence="4" id="KW-0788">Thiol protease</keyword>
<evidence type="ECO:0000256" key="1">
    <source>
        <dbReference type="ARBA" id="ARBA00007074"/>
    </source>
</evidence>
<feature type="region of interest" description="Disordered" evidence="6">
    <location>
        <begin position="417"/>
        <end position="446"/>
    </location>
</feature>